<protein>
    <recommendedName>
        <fullName evidence="3">Endonuclease/exonuclease/phosphatase domain-containing protein</fullName>
    </recommendedName>
</protein>
<accession>A0AAV4PIK6</accession>
<comment type="caution">
    <text evidence="1">The sequence shown here is derived from an EMBL/GenBank/DDBJ whole genome shotgun (WGS) entry which is preliminary data.</text>
</comment>
<dbReference type="Gene3D" id="3.60.10.10">
    <property type="entry name" value="Endonuclease/exonuclease/phosphatase"/>
    <property type="match status" value="1"/>
</dbReference>
<reference evidence="1 2" key="1">
    <citation type="submission" date="2021-06" db="EMBL/GenBank/DDBJ databases">
        <title>Caerostris darwini draft genome.</title>
        <authorList>
            <person name="Kono N."/>
            <person name="Arakawa K."/>
        </authorList>
    </citation>
    <scope>NUCLEOTIDE SEQUENCE [LARGE SCALE GENOMIC DNA]</scope>
</reference>
<evidence type="ECO:0000313" key="2">
    <source>
        <dbReference type="Proteomes" id="UP001054837"/>
    </source>
</evidence>
<sequence length="162" mass="17603">MNIKPPTAYMGWRCLPANMAHSKAATLELPTIESGKFDIYLIQEPYLINGQVAGLPLGWRTVLEENGSALIAVSNPQLVLLTRWISRYIVAVEVSDVEQSVIVVSVYFPPSRPKDRAVRELDMVLDQIPCTHILVGGDVNTRALCGTGHPMSSESGRGAAAC</sequence>
<dbReference type="SUPFAM" id="SSF56219">
    <property type="entry name" value="DNase I-like"/>
    <property type="match status" value="1"/>
</dbReference>
<evidence type="ECO:0008006" key="3">
    <source>
        <dbReference type="Google" id="ProtNLM"/>
    </source>
</evidence>
<dbReference type="Proteomes" id="UP001054837">
    <property type="component" value="Unassembled WGS sequence"/>
</dbReference>
<keyword evidence="2" id="KW-1185">Reference proteome</keyword>
<name>A0AAV4PIK6_9ARAC</name>
<dbReference type="InterPro" id="IPR036691">
    <property type="entry name" value="Endo/exonu/phosph_ase_sf"/>
</dbReference>
<organism evidence="1 2">
    <name type="scientific">Caerostris darwini</name>
    <dbReference type="NCBI Taxonomy" id="1538125"/>
    <lineage>
        <taxon>Eukaryota</taxon>
        <taxon>Metazoa</taxon>
        <taxon>Ecdysozoa</taxon>
        <taxon>Arthropoda</taxon>
        <taxon>Chelicerata</taxon>
        <taxon>Arachnida</taxon>
        <taxon>Araneae</taxon>
        <taxon>Araneomorphae</taxon>
        <taxon>Entelegynae</taxon>
        <taxon>Araneoidea</taxon>
        <taxon>Araneidae</taxon>
        <taxon>Caerostris</taxon>
    </lineage>
</organism>
<dbReference type="AlphaFoldDB" id="A0AAV4PIK6"/>
<gene>
    <name evidence="1" type="primary">AVEN_50075_1</name>
    <name evidence="1" type="ORF">CDAR_427391</name>
</gene>
<proteinExistence type="predicted"/>
<dbReference type="EMBL" id="BPLQ01003027">
    <property type="protein sequence ID" value="GIX97337.1"/>
    <property type="molecule type" value="Genomic_DNA"/>
</dbReference>
<evidence type="ECO:0000313" key="1">
    <source>
        <dbReference type="EMBL" id="GIX97337.1"/>
    </source>
</evidence>